<evidence type="ECO:0000313" key="2">
    <source>
        <dbReference type="Proteomes" id="UP000078561"/>
    </source>
</evidence>
<dbReference type="OrthoDB" id="10250320at2759"/>
<proteinExistence type="predicted"/>
<dbReference type="EMBL" id="LT554895">
    <property type="protein sequence ID" value="SAM08553.1"/>
    <property type="molecule type" value="Genomic_DNA"/>
</dbReference>
<keyword evidence="2" id="KW-1185">Reference proteome</keyword>
<dbReference type="Proteomes" id="UP000078561">
    <property type="component" value="Unassembled WGS sequence"/>
</dbReference>
<dbReference type="AlphaFoldDB" id="A0A163KJK2"/>
<organism evidence="1">
    <name type="scientific">Absidia glauca</name>
    <name type="common">Pin mould</name>
    <dbReference type="NCBI Taxonomy" id="4829"/>
    <lineage>
        <taxon>Eukaryota</taxon>
        <taxon>Fungi</taxon>
        <taxon>Fungi incertae sedis</taxon>
        <taxon>Mucoromycota</taxon>
        <taxon>Mucoromycotina</taxon>
        <taxon>Mucoromycetes</taxon>
        <taxon>Mucorales</taxon>
        <taxon>Cunninghamellaceae</taxon>
        <taxon>Absidia</taxon>
    </lineage>
</organism>
<dbReference type="InParanoid" id="A0A163KJK2"/>
<protein>
    <recommendedName>
        <fullName evidence="3">Cyclin N-terminal domain-containing protein</fullName>
    </recommendedName>
</protein>
<reference evidence="1" key="1">
    <citation type="submission" date="2016-04" db="EMBL/GenBank/DDBJ databases">
        <authorList>
            <person name="Evans L.H."/>
            <person name="Alamgir A."/>
            <person name="Owens N."/>
            <person name="Weber N.D."/>
            <person name="Virtaneva K."/>
            <person name="Barbian K."/>
            <person name="Babar A."/>
            <person name="Rosenke K."/>
        </authorList>
    </citation>
    <scope>NUCLEOTIDE SEQUENCE [LARGE SCALE GENOMIC DNA]</scope>
    <source>
        <strain evidence="1">CBS 101.48</strain>
    </source>
</reference>
<dbReference type="Gene3D" id="1.10.472.10">
    <property type="entry name" value="Cyclin-like"/>
    <property type="match status" value="1"/>
</dbReference>
<sequence>MLHHTPPSLPLPCNSNSLAVSTSSHKATCRRLPSILIDFIAITLCDLIPVKSSLSKRRASSSSLSSTYSTSSAASSLPSIRGRPLPELVYFIQKITFTAEINVRTALVALIYLDRAKSHLPKNAVGNYGKYKPSPALGITPHRIKIPSGDDLDQKYLDKPLFV</sequence>
<evidence type="ECO:0008006" key="3">
    <source>
        <dbReference type="Google" id="ProtNLM"/>
    </source>
</evidence>
<gene>
    <name evidence="1" type="primary">ABSGL_14216.1 scaffold 14385</name>
</gene>
<dbReference type="STRING" id="4829.A0A163KJK2"/>
<accession>A0A163KJK2</accession>
<evidence type="ECO:0000313" key="1">
    <source>
        <dbReference type="EMBL" id="SAM08553.1"/>
    </source>
</evidence>
<name>A0A163KJK2_ABSGL</name>